<comment type="caution">
    <text evidence="5">The sequence shown here is derived from an EMBL/GenBank/DDBJ whole genome shotgun (WGS) entry which is preliminary data.</text>
</comment>
<keyword evidence="5" id="KW-0489">Methyltransferase</keyword>
<dbReference type="GO" id="GO:0005737">
    <property type="term" value="C:cytoplasm"/>
    <property type="evidence" value="ECO:0007669"/>
    <property type="project" value="TreeGrafter"/>
</dbReference>
<dbReference type="CDD" id="cd02440">
    <property type="entry name" value="AdoMet_MTases"/>
    <property type="match status" value="1"/>
</dbReference>
<evidence type="ECO:0000313" key="5">
    <source>
        <dbReference type="EMBL" id="HIQ29061.1"/>
    </source>
</evidence>
<keyword evidence="3" id="KW-0819">tRNA processing</keyword>
<feature type="domain" description="SAM-dependent methyltransferase TRM5/TYW2-type" evidence="4">
    <location>
        <begin position="12"/>
        <end position="266"/>
    </location>
</feature>
<evidence type="ECO:0000256" key="2">
    <source>
        <dbReference type="ARBA" id="ARBA00022691"/>
    </source>
</evidence>
<dbReference type="AlphaFoldDB" id="A0A832ZVB2"/>
<keyword evidence="1 5" id="KW-0808">Transferase</keyword>
<evidence type="ECO:0000256" key="1">
    <source>
        <dbReference type="ARBA" id="ARBA00022679"/>
    </source>
</evidence>
<sequence>MWVRKGVKLPRVRFLGHVALVRLPDSLDELEHEIGLEILRRHPRVRSVLRIYEVRGSVREPAVKLIAGSPETETIHRENMCLFKLDAAKLMFSLGNFYERTRMTRVVKQGETVVDMFAGVGQFTIPISVHSKPKMVYAFEYNIDAFRYLLENIKINKVQDRVRAFMDDNRNAARYGLKGKADRIIMGYFSGTVEFFGTALQLAKPTGAIIHFHDLAKKNNGWLDMYRECGKVATTLGYGLELIGYRMVKSYSPSLAHWVLDLRAIPHQSFS</sequence>
<evidence type="ECO:0000313" key="6">
    <source>
        <dbReference type="Proteomes" id="UP000608579"/>
    </source>
</evidence>
<evidence type="ECO:0000256" key="3">
    <source>
        <dbReference type="ARBA" id="ARBA00022694"/>
    </source>
</evidence>
<dbReference type="PROSITE" id="PS51684">
    <property type="entry name" value="SAM_MT_TRM5_TYW2"/>
    <property type="match status" value="1"/>
</dbReference>
<dbReference type="GO" id="GO:0030488">
    <property type="term" value="P:tRNA methylation"/>
    <property type="evidence" value="ECO:0007669"/>
    <property type="project" value="TreeGrafter"/>
</dbReference>
<dbReference type="InterPro" id="IPR056744">
    <property type="entry name" value="TRM5/TYW2-like_N"/>
</dbReference>
<dbReference type="SUPFAM" id="SSF53335">
    <property type="entry name" value="S-adenosyl-L-methionine-dependent methyltransferases"/>
    <property type="match status" value="1"/>
</dbReference>
<gene>
    <name evidence="5" type="ORF">EYH45_00690</name>
</gene>
<dbReference type="Pfam" id="PF02475">
    <property type="entry name" value="TRM5-TYW2_MTfase"/>
    <property type="match status" value="1"/>
</dbReference>
<dbReference type="Pfam" id="PF25133">
    <property type="entry name" value="TYW2_N_2"/>
    <property type="match status" value="1"/>
</dbReference>
<dbReference type="Proteomes" id="UP000608579">
    <property type="component" value="Unassembled WGS sequence"/>
</dbReference>
<protein>
    <submittedName>
        <fullName evidence="5">Class I SAM-dependent methyltransferase family protein</fullName>
    </submittedName>
</protein>
<proteinExistence type="predicted"/>
<dbReference type="InterPro" id="IPR030382">
    <property type="entry name" value="MeTrfase_TRM5/TYW2"/>
</dbReference>
<dbReference type="InterPro" id="IPR056743">
    <property type="entry name" value="TRM5-TYW2-like_MTfase"/>
</dbReference>
<dbReference type="Gene3D" id="3.30.300.110">
    <property type="entry name" value="Met-10+ protein-like domains"/>
    <property type="match status" value="1"/>
</dbReference>
<dbReference type="GO" id="GO:0008175">
    <property type="term" value="F:tRNA methyltransferase activity"/>
    <property type="evidence" value="ECO:0007669"/>
    <property type="project" value="TreeGrafter"/>
</dbReference>
<evidence type="ECO:0000259" key="4">
    <source>
        <dbReference type="PROSITE" id="PS51684"/>
    </source>
</evidence>
<keyword evidence="2" id="KW-0949">S-adenosyl-L-methionine</keyword>
<reference evidence="5" key="1">
    <citation type="journal article" date="2020" name="ISME J.">
        <title>Gammaproteobacteria mediating utilization of methyl-, sulfur- and petroleum organic compounds in deep ocean hydrothermal plumes.</title>
        <authorList>
            <person name="Zhou Z."/>
            <person name="Liu Y."/>
            <person name="Pan J."/>
            <person name="Cron B.R."/>
            <person name="Toner B.M."/>
            <person name="Anantharaman K."/>
            <person name="Breier J.A."/>
            <person name="Dick G.J."/>
            <person name="Li M."/>
        </authorList>
    </citation>
    <scope>NUCLEOTIDE SEQUENCE</scope>
    <source>
        <strain evidence="5">SZUA-1515</strain>
    </source>
</reference>
<name>A0A832ZVB2_CALS0</name>
<dbReference type="PANTHER" id="PTHR23245">
    <property type="entry name" value="TRNA METHYLTRANSFERASE"/>
    <property type="match status" value="1"/>
</dbReference>
<accession>A0A832ZVB2</accession>
<dbReference type="Gene3D" id="3.40.50.150">
    <property type="entry name" value="Vaccinia Virus protein VP39"/>
    <property type="match status" value="1"/>
</dbReference>
<dbReference type="EMBL" id="DQVM01000012">
    <property type="protein sequence ID" value="HIQ29061.1"/>
    <property type="molecule type" value="Genomic_DNA"/>
</dbReference>
<organism evidence="5 6">
    <name type="scientific">Caldiarchaeum subterraneum</name>
    <dbReference type="NCBI Taxonomy" id="311458"/>
    <lineage>
        <taxon>Archaea</taxon>
        <taxon>Nitrososphaerota</taxon>
        <taxon>Candidatus Caldarchaeales</taxon>
        <taxon>Candidatus Caldarchaeaceae</taxon>
        <taxon>Candidatus Caldarchaeum</taxon>
    </lineage>
</organism>
<dbReference type="InterPro" id="IPR029063">
    <property type="entry name" value="SAM-dependent_MTases_sf"/>
</dbReference>